<dbReference type="PRINTS" id="PR00320">
    <property type="entry name" value="GPROTEINBRPT"/>
</dbReference>
<feature type="repeat" description="WD" evidence="4">
    <location>
        <begin position="314"/>
        <end position="348"/>
    </location>
</feature>
<dbReference type="SMART" id="SM00320">
    <property type="entry name" value="WD40"/>
    <property type="match status" value="4"/>
</dbReference>
<evidence type="ECO:0000256" key="1">
    <source>
        <dbReference type="ARBA" id="ARBA00021125"/>
    </source>
</evidence>
<feature type="repeat" description="WD" evidence="4">
    <location>
        <begin position="66"/>
        <end position="101"/>
    </location>
</feature>
<dbReference type="Gene3D" id="2.130.10.10">
    <property type="entry name" value="YVTN repeat-like/Quinoprotein amine dehydrogenase"/>
    <property type="match status" value="2"/>
</dbReference>
<evidence type="ECO:0000313" key="6">
    <source>
        <dbReference type="Proteomes" id="UP001162483"/>
    </source>
</evidence>
<dbReference type="SUPFAM" id="SSF50978">
    <property type="entry name" value="WD40 repeat-like"/>
    <property type="match status" value="1"/>
</dbReference>
<dbReference type="EMBL" id="CATNWA010021630">
    <property type="protein sequence ID" value="CAI9623343.1"/>
    <property type="molecule type" value="Genomic_DNA"/>
</dbReference>
<keyword evidence="2 4" id="KW-0853">WD repeat</keyword>
<gene>
    <name evidence="5" type="ORF">SPARVUS_LOCUS16455760</name>
</gene>
<dbReference type="InterPro" id="IPR015943">
    <property type="entry name" value="WD40/YVTN_repeat-like_dom_sf"/>
</dbReference>
<dbReference type="PANTHER" id="PTHR22889">
    <property type="entry name" value="WD REPEAT-CONTAINING PROTEIN 89"/>
    <property type="match status" value="1"/>
</dbReference>
<keyword evidence="6" id="KW-1185">Reference proteome</keyword>
<protein>
    <recommendedName>
        <fullName evidence="1">WD repeat-containing protein 89</fullName>
    </recommendedName>
</protein>
<evidence type="ECO:0000256" key="3">
    <source>
        <dbReference type="ARBA" id="ARBA00022737"/>
    </source>
</evidence>
<dbReference type="InterPro" id="IPR019775">
    <property type="entry name" value="WD40_repeat_CS"/>
</dbReference>
<proteinExistence type="predicted"/>
<dbReference type="InterPro" id="IPR039328">
    <property type="entry name" value="WDR89"/>
</dbReference>
<dbReference type="PANTHER" id="PTHR22889:SF0">
    <property type="entry name" value="WD REPEAT-CONTAINING PROTEIN 89"/>
    <property type="match status" value="1"/>
</dbReference>
<accession>A0ABN9HV65</accession>
<dbReference type="InterPro" id="IPR001680">
    <property type="entry name" value="WD40_rpt"/>
</dbReference>
<reference evidence="5" key="1">
    <citation type="submission" date="2023-05" db="EMBL/GenBank/DDBJ databases">
        <authorList>
            <person name="Stuckert A."/>
        </authorList>
    </citation>
    <scope>NUCLEOTIDE SEQUENCE</scope>
</reference>
<organism evidence="5 6">
    <name type="scientific">Staurois parvus</name>
    <dbReference type="NCBI Taxonomy" id="386267"/>
    <lineage>
        <taxon>Eukaryota</taxon>
        <taxon>Metazoa</taxon>
        <taxon>Chordata</taxon>
        <taxon>Craniata</taxon>
        <taxon>Vertebrata</taxon>
        <taxon>Euteleostomi</taxon>
        <taxon>Amphibia</taxon>
        <taxon>Batrachia</taxon>
        <taxon>Anura</taxon>
        <taxon>Neobatrachia</taxon>
        <taxon>Ranoidea</taxon>
        <taxon>Ranidae</taxon>
        <taxon>Staurois</taxon>
    </lineage>
</organism>
<feature type="repeat" description="WD" evidence="4">
    <location>
        <begin position="165"/>
        <end position="207"/>
    </location>
</feature>
<dbReference type="PROSITE" id="PS50294">
    <property type="entry name" value="WD_REPEATS_REGION"/>
    <property type="match status" value="2"/>
</dbReference>
<dbReference type="PROSITE" id="PS00678">
    <property type="entry name" value="WD_REPEATS_1"/>
    <property type="match status" value="1"/>
</dbReference>
<dbReference type="Pfam" id="PF00400">
    <property type="entry name" value="WD40"/>
    <property type="match status" value="3"/>
</dbReference>
<dbReference type="Proteomes" id="UP001162483">
    <property type="component" value="Unassembled WGS sequence"/>
</dbReference>
<evidence type="ECO:0000313" key="5">
    <source>
        <dbReference type="EMBL" id="CAI9623343.1"/>
    </source>
</evidence>
<keyword evidence="3" id="KW-0677">Repeat</keyword>
<sequence>MERLEEQFSDLQVEKRSAMKDNMTYILDIGMSSAVEAPNNQTVAILCSDKSIKLYNKETMTCLQEYNAHPCLLSGVRFSHSNSNLLFSACSDATVKLWDVRVSGAEAVQIFNGYPCNVFISFDISCNDLVLCAGTEKVDDDSFLVFWDARYNSESDSSQPLGVYSESHNDDITQVRFHPTNPGLMATGSTDGLVNVFDIAEDNEDDALRSTCNSDSSVSGLGWAGKDYNQIYCLTHDEGFCWWDLAQVDTDEPITLCKVEDMREKVTSCSIDYLIGGLYHDKTDSMFLVAGSHTGNINLLSCDSDQLTCLKSLQGGHTATVRSFYWCVDDNSLLTGGEDAQLLLWKLKAKDLSPGKRTSMKITSSVQQRVRVHNSKSYSTKQKKTNHV</sequence>
<dbReference type="InterPro" id="IPR036322">
    <property type="entry name" value="WD40_repeat_dom_sf"/>
</dbReference>
<dbReference type="PROSITE" id="PS50082">
    <property type="entry name" value="WD_REPEATS_2"/>
    <property type="match status" value="3"/>
</dbReference>
<comment type="caution">
    <text evidence="5">The sequence shown here is derived from an EMBL/GenBank/DDBJ whole genome shotgun (WGS) entry which is preliminary data.</text>
</comment>
<evidence type="ECO:0000256" key="2">
    <source>
        <dbReference type="ARBA" id="ARBA00022574"/>
    </source>
</evidence>
<evidence type="ECO:0000256" key="4">
    <source>
        <dbReference type="PROSITE-ProRule" id="PRU00221"/>
    </source>
</evidence>
<name>A0ABN9HV65_9NEOB</name>
<dbReference type="InterPro" id="IPR020472">
    <property type="entry name" value="WD40_PAC1"/>
</dbReference>